<evidence type="ECO:0000313" key="7">
    <source>
        <dbReference type="EMBL" id="KAK1381365.1"/>
    </source>
</evidence>
<comment type="caution">
    <text evidence="7">The sequence shown here is derived from an EMBL/GenBank/DDBJ whole genome shotgun (WGS) entry which is preliminary data.</text>
</comment>
<dbReference type="Gene3D" id="1.20.58.150">
    <property type="entry name" value="ANTH domain"/>
    <property type="match status" value="1"/>
</dbReference>
<dbReference type="CDD" id="cd11378">
    <property type="entry name" value="DUF296"/>
    <property type="match status" value="1"/>
</dbReference>
<dbReference type="GO" id="GO:0003680">
    <property type="term" value="F:minor groove of adenine-thymine-rich DNA binding"/>
    <property type="evidence" value="ECO:0007669"/>
    <property type="project" value="InterPro"/>
</dbReference>
<keyword evidence="5" id="KW-0812">Transmembrane</keyword>
<dbReference type="AlphaFoldDB" id="A0AAD8I9L0"/>
<evidence type="ECO:0000256" key="2">
    <source>
        <dbReference type="ARBA" id="ARBA00023125"/>
    </source>
</evidence>
<dbReference type="InterPro" id="IPR005175">
    <property type="entry name" value="PPC_dom"/>
</dbReference>
<feature type="domain" description="PPC" evidence="6">
    <location>
        <begin position="126"/>
        <end position="255"/>
    </location>
</feature>
<reference evidence="7" key="1">
    <citation type="submission" date="2023-02" db="EMBL/GenBank/DDBJ databases">
        <title>Genome of toxic invasive species Heracleum sosnowskyi carries increased number of genes despite the absence of recent whole-genome duplications.</title>
        <authorList>
            <person name="Schelkunov M."/>
            <person name="Shtratnikova V."/>
            <person name="Makarenko M."/>
            <person name="Klepikova A."/>
            <person name="Omelchenko D."/>
            <person name="Novikova G."/>
            <person name="Obukhova E."/>
            <person name="Bogdanov V."/>
            <person name="Penin A."/>
            <person name="Logacheva M."/>
        </authorList>
    </citation>
    <scope>NUCLEOTIDE SEQUENCE</scope>
    <source>
        <strain evidence="7">Hsosn_3</strain>
        <tissue evidence="7">Leaf</tissue>
    </source>
</reference>
<dbReference type="Pfam" id="PF03479">
    <property type="entry name" value="PCC"/>
    <property type="match status" value="1"/>
</dbReference>
<evidence type="ECO:0000256" key="4">
    <source>
        <dbReference type="SAM" id="MobiDB-lite"/>
    </source>
</evidence>
<proteinExistence type="predicted"/>
<dbReference type="SUPFAM" id="SSF89009">
    <property type="entry name" value="GAT-like domain"/>
    <property type="match status" value="1"/>
</dbReference>
<name>A0AAD8I9L0_9APIA</name>
<evidence type="ECO:0000256" key="3">
    <source>
        <dbReference type="ARBA" id="ARBA00023163"/>
    </source>
</evidence>
<dbReference type="GO" id="GO:0030276">
    <property type="term" value="F:clathrin binding"/>
    <property type="evidence" value="ECO:0007669"/>
    <property type="project" value="InterPro"/>
</dbReference>
<evidence type="ECO:0000256" key="1">
    <source>
        <dbReference type="ARBA" id="ARBA00023015"/>
    </source>
</evidence>
<dbReference type="InterPro" id="IPR014712">
    <property type="entry name" value="ANTH_dom_sf"/>
</dbReference>
<dbReference type="PANTHER" id="PTHR31100">
    <property type="entry name" value="AT-HOOK MOTIF NUCLEAR-LOCALIZED PROTEIN 15"/>
    <property type="match status" value="1"/>
</dbReference>
<keyword evidence="1" id="KW-0805">Transcription regulation</keyword>
<accession>A0AAD8I9L0</accession>
<dbReference type="SUPFAM" id="SSF117856">
    <property type="entry name" value="AF0104/ALDC/Ptd012-like"/>
    <property type="match status" value="1"/>
</dbReference>
<evidence type="ECO:0000259" key="6">
    <source>
        <dbReference type="PROSITE" id="PS51742"/>
    </source>
</evidence>
<dbReference type="Proteomes" id="UP001237642">
    <property type="component" value="Unassembled WGS sequence"/>
</dbReference>
<reference evidence="7" key="2">
    <citation type="submission" date="2023-05" db="EMBL/GenBank/DDBJ databases">
        <authorList>
            <person name="Schelkunov M.I."/>
        </authorList>
    </citation>
    <scope>NUCLEOTIDE SEQUENCE</scope>
    <source>
        <strain evidence="7">Hsosn_3</strain>
        <tissue evidence="7">Leaf</tissue>
    </source>
</reference>
<organism evidence="7 8">
    <name type="scientific">Heracleum sosnowskyi</name>
    <dbReference type="NCBI Taxonomy" id="360622"/>
    <lineage>
        <taxon>Eukaryota</taxon>
        <taxon>Viridiplantae</taxon>
        <taxon>Streptophyta</taxon>
        <taxon>Embryophyta</taxon>
        <taxon>Tracheophyta</taxon>
        <taxon>Spermatophyta</taxon>
        <taxon>Magnoliopsida</taxon>
        <taxon>eudicotyledons</taxon>
        <taxon>Gunneridae</taxon>
        <taxon>Pentapetalae</taxon>
        <taxon>asterids</taxon>
        <taxon>campanulids</taxon>
        <taxon>Apiales</taxon>
        <taxon>Apiaceae</taxon>
        <taxon>Apioideae</taxon>
        <taxon>apioid superclade</taxon>
        <taxon>Tordylieae</taxon>
        <taxon>Tordyliinae</taxon>
        <taxon>Heracleum</taxon>
    </lineage>
</organism>
<keyword evidence="5" id="KW-1133">Transmembrane helix</keyword>
<dbReference type="PANTHER" id="PTHR31100:SF69">
    <property type="entry name" value="AT-HOOK MOTIF NUCLEAR-LOCALIZED PROTEIN 17-RELATED"/>
    <property type="match status" value="1"/>
</dbReference>
<keyword evidence="8" id="KW-1185">Reference proteome</keyword>
<evidence type="ECO:0000256" key="5">
    <source>
        <dbReference type="SAM" id="Phobius"/>
    </source>
</evidence>
<dbReference type="InterPro" id="IPR014476">
    <property type="entry name" value="AHL15-29"/>
</dbReference>
<dbReference type="Pfam" id="PF07651">
    <property type="entry name" value="ANTH"/>
    <property type="match status" value="1"/>
</dbReference>
<dbReference type="GO" id="GO:0048268">
    <property type="term" value="P:clathrin coat assembly"/>
    <property type="evidence" value="ECO:0007669"/>
    <property type="project" value="InterPro"/>
</dbReference>
<keyword evidence="3" id="KW-0804">Transcription</keyword>
<keyword evidence="5" id="KW-0472">Membrane</keyword>
<protein>
    <recommendedName>
        <fullName evidence="6">PPC domain-containing protein</fullName>
    </recommendedName>
</protein>
<dbReference type="GO" id="GO:0030136">
    <property type="term" value="C:clathrin-coated vesicle"/>
    <property type="evidence" value="ECO:0007669"/>
    <property type="project" value="InterPro"/>
</dbReference>
<feature type="transmembrane region" description="Helical" evidence="5">
    <location>
        <begin position="220"/>
        <end position="243"/>
    </location>
</feature>
<keyword evidence="2" id="KW-0238">DNA-binding</keyword>
<dbReference type="GO" id="GO:0005545">
    <property type="term" value="F:1-phosphatidylinositol binding"/>
    <property type="evidence" value="ECO:0007669"/>
    <property type="project" value="InterPro"/>
</dbReference>
<dbReference type="GO" id="GO:0005634">
    <property type="term" value="C:nucleus"/>
    <property type="evidence" value="ECO:0007669"/>
    <property type="project" value="TreeGrafter"/>
</dbReference>
<dbReference type="InterPro" id="IPR011417">
    <property type="entry name" value="ANTH_dom"/>
</dbReference>
<evidence type="ECO:0000313" key="8">
    <source>
        <dbReference type="Proteomes" id="UP001237642"/>
    </source>
</evidence>
<dbReference type="PROSITE" id="PS51742">
    <property type="entry name" value="PPC"/>
    <property type="match status" value="1"/>
</dbReference>
<dbReference type="Gene3D" id="3.30.1330.80">
    <property type="entry name" value="Hypothetical protein, similar to alpha- acetolactate decarboxylase, domain 2"/>
    <property type="match status" value="1"/>
</dbReference>
<sequence length="255" mass="27817">MSFYTRKLQRQATRSHNFVIQLALSMVASESIKIYNAITDGTVNLVDKFFEMNRQDALRALEIYKRPDLNFQLFVDTLNSASSESTRGLPITYRSMENLGENLGDSSVRRSGGSPLGSKNKPKDNPSTTNKVVLVVPPGINIIQWVEGFAQDNGVSLAILTGSGAISEVALKHKGSQLQSQEFKEQLNLVSFSGAYILSPSGGGSSSTKFFNTSLVRDDYSVVSGSALHMVALGPVLLSVFFLSDPKFYKITTTD</sequence>
<dbReference type="EMBL" id="JAUIZM010000006">
    <property type="protein sequence ID" value="KAK1381365.1"/>
    <property type="molecule type" value="Genomic_DNA"/>
</dbReference>
<feature type="region of interest" description="Disordered" evidence="4">
    <location>
        <begin position="101"/>
        <end position="130"/>
    </location>
</feature>
<gene>
    <name evidence="7" type="ORF">POM88_028109</name>
</gene>
<dbReference type="GO" id="GO:0003700">
    <property type="term" value="F:DNA-binding transcription factor activity"/>
    <property type="evidence" value="ECO:0007669"/>
    <property type="project" value="TreeGrafter"/>
</dbReference>